<dbReference type="AlphaFoldDB" id="A0A7J7DQ46"/>
<dbReference type="PANTHER" id="PTHR33527">
    <property type="entry name" value="OS07G0274300 PROTEIN"/>
    <property type="match status" value="1"/>
</dbReference>
<dbReference type="PANTHER" id="PTHR33527:SF14">
    <property type="entry name" value="OS07G0274300 PROTEIN"/>
    <property type="match status" value="1"/>
</dbReference>
<accession>A0A7J7DQ46</accession>
<dbReference type="EMBL" id="JAAARO010000004">
    <property type="protein sequence ID" value="KAF5748423.1"/>
    <property type="molecule type" value="Genomic_DNA"/>
</dbReference>
<dbReference type="InParanoid" id="A0A7J7DQ46"/>
<protein>
    <submittedName>
        <fullName evidence="2">Uncharacterized protein</fullName>
    </submittedName>
</protein>
<gene>
    <name evidence="2" type="ORF">HS088_TW04G00377</name>
</gene>
<comment type="caution">
    <text evidence="2">The sequence shown here is derived from an EMBL/GenBank/DDBJ whole genome shotgun (WGS) entry which is preliminary data.</text>
</comment>
<proteinExistence type="predicted"/>
<sequence>MDPTIVTPEELKMFHLIDRELYTVLAMHLCIDPLECMQVMGLWLWLERMGYGDIVQKMLALPFILINELADEAFLCINCIQNPNFASSSDLNDIPMIQSLLDKEISLQFFLEDRSTKSQAFTKVVNEVCLTALSDLMHLAIQRNATQSLVDKHILRNFQPSVIHPGFAPNGYGPNLMQSSSAHSEVPQDNRTMFVTFSKGYPVFEWEVRDFFTMAYGECIEALYMQEAKNNEQALFARIVFNNSSIIDMILEGVDKAKFTINGKHVWARKFVPKRPRASVNTSQSPPPPPHSMSPQPPPPSPEV</sequence>
<name>A0A7J7DQ46_TRIWF</name>
<feature type="region of interest" description="Disordered" evidence="1">
    <location>
        <begin position="273"/>
        <end position="304"/>
    </location>
</feature>
<evidence type="ECO:0000313" key="2">
    <source>
        <dbReference type="EMBL" id="KAF5748423.1"/>
    </source>
</evidence>
<keyword evidence="3" id="KW-1185">Reference proteome</keyword>
<dbReference type="OrthoDB" id="1882251at2759"/>
<evidence type="ECO:0000256" key="1">
    <source>
        <dbReference type="SAM" id="MobiDB-lite"/>
    </source>
</evidence>
<feature type="compositionally biased region" description="Pro residues" evidence="1">
    <location>
        <begin position="285"/>
        <end position="304"/>
    </location>
</feature>
<dbReference type="Proteomes" id="UP000593562">
    <property type="component" value="Unassembled WGS sequence"/>
</dbReference>
<reference evidence="2 3" key="1">
    <citation type="journal article" date="2020" name="Nat. Commun.">
        <title>Genome of Tripterygium wilfordii and identification of cytochrome P450 involved in triptolide biosynthesis.</title>
        <authorList>
            <person name="Tu L."/>
            <person name="Su P."/>
            <person name="Zhang Z."/>
            <person name="Gao L."/>
            <person name="Wang J."/>
            <person name="Hu T."/>
            <person name="Zhou J."/>
            <person name="Zhang Y."/>
            <person name="Zhao Y."/>
            <person name="Liu Y."/>
            <person name="Song Y."/>
            <person name="Tong Y."/>
            <person name="Lu Y."/>
            <person name="Yang J."/>
            <person name="Xu C."/>
            <person name="Jia M."/>
            <person name="Peters R.J."/>
            <person name="Huang L."/>
            <person name="Gao W."/>
        </authorList>
    </citation>
    <scope>NUCLEOTIDE SEQUENCE [LARGE SCALE GENOMIC DNA]</scope>
    <source>
        <strain evidence="3">cv. XIE 37</strain>
        <tissue evidence="2">Leaf</tissue>
    </source>
</reference>
<evidence type="ECO:0000313" key="3">
    <source>
        <dbReference type="Proteomes" id="UP000593562"/>
    </source>
</evidence>
<organism evidence="2 3">
    <name type="scientific">Tripterygium wilfordii</name>
    <name type="common">Thunder God vine</name>
    <dbReference type="NCBI Taxonomy" id="458696"/>
    <lineage>
        <taxon>Eukaryota</taxon>
        <taxon>Viridiplantae</taxon>
        <taxon>Streptophyta</taxon>
        <taxon>Embryophyta</taxon>
        <taxon>Tracheophyta</taxon>
        <taxon>Spermatophyta</taxon>
        <taxon>Magnoliopsida</taxon>
        <taxon>eudicotyledons</taxon>
        <taxon>Gunneridae</taxon>
        <taxon>Pentapetalae</taxon>
        <taxon>rosids</taxon>
        <taxon>fabids</taxon>
        <taxon>Celastrales</taxon>
        <taxon>Celastraceae</taxon>
        <taxon>Tripterygium</taxon>
    </lineage>
</organism>